<evidence type="ECO:0000256" key="1">
    <source>
        <dbReference type="SAM" id="Phobius"/>
    </source>
</evidence>
<evidence type="ECO:0000313" key="2">
    <source>
        <dbReference type="EMBL" id="PKA38806.1"/>
    </source>
</evidence>
<keyword evidence="1" id="KW-1133">Transmembrane helix</keyword>
<reference evidence="2 3" key="2">
    <citation type="submission" date="2017-12" db="EMBL/GenBank/DDBJ databases">
        <title>Genome sequence of Rhizobium sullae HCNT1 isolated from Sulla coronaria nodules and featuring peculiar denitrification phenotypes.</title>
        <authorList>
            <person name="De Diego-Diaz B."/>
            <person name="Treu L."/>
            <person name="Campanaro S."/>
            <person name="Da Silva Duarte V."/>
            <person name="Basaglia M."/>
            <person name="Favaro L."/>
            <person name="Casella S."/>
            <person name="Squartini A."/>
        </authorList>
    </citation>
    <scope>NUCLEOTIDE SEQUENCE [LARGE SCALE GENOMIC DNA]</scope>
    <source>
        <strain evidence="2 3">HCNT1</strain>
    </source>
</reference>
<dbReference type="Proteomes" id="UP000232164">
    <property type="component" value="Unassembled WGS sequence"/>
</dbReference>
<reference evidence="2 3" key="1">
    <citation type="submission" date="2017-11" db="EMBL/GenBank/DDBJ databases">
        <authorList>
            <person name="Han C.G."/>
        </authorList>
    </citation>
    <scope>NUCLEOTIDE SEQUENCE [LARGE SCALE GENOMIC DNA]</scope>
    <source>
        <strain evidence="2 3">HCNT1</strain>
    </source>
</reference>
<feature type="transmembrane region" description="Helical" evidence="1">
    <location>
        <begin position="6"/>
        <end position="26"/>
    </location>
</feature>
<organism evidence="2 3">
    <name type="scientific">Rhizobium sullae</name>
    <name type="common">Rhizobium hedysari</name>
    <dbReference type="NCBI Taxonomy" id="50338"/>
    <lineage>
        <taxon>Bacteria</taxon>
        <taxon>Pseudomonadati</taxon>
        <taxon>Pseudomonadota</taxon>
        <taxon>Alphaproteobacteria</taxon>
        <taxon>Hyphomicrobiales</taxon>
        <taxon>Rhizobiaceae</taxon>
        <taxon>Rhizobium/Agrobacterium group</taxon>
        <taxon>Rhizobium</taxon>
    </lineage>
</organism>
<accession>A0A2N0CY73</accession>
<comment type="caution">
    <text evidence="2">The sequence shown here is derived from an EMBL/GenBank/DDBJ whole genome shotgun (WGS) entry which is preliminary data.</text>
</comment>
<keyword evidence="1" id="KW-0812">Transmembrane</keyword>
<dbReference type="EMBL" id="PIQN01000041">
    <property type="protein sequence ID" value="PKA38806.1"/>
    <property type="molecule type" value="Genomic_DNA"/>
</dbReference>
<proteinExistence type="predicted"/>
<keyword evidence="1" id="KW-0472">Membrane</keyword>
<evidence type="ECO:0000313" key="3">
    <source>
        <dbReference type="Proteomes" id="UP000232164"/>
    </source>
</evidence>
<gene>
    <name evidence="2" type="ORF">CWR43_36290</name>
</gene>
<protein>
    <submittedName>
        <fullName evidence="2">Uncharacterized protein</fullName>
    </submittedName>
</protein>
<name>A0A2N0CY73_RHISU</name>
<dbReference type="AlphaFoldDB" id="A0A2N0CY73"/>
<sequence length="100" mass="11036">MRFVLFYIVTCVSISLALGVAIYPILEAPPAQESSRQSYRPQAARMEGKTSRLMACATASPCLQEPTSVNPSDAFRFRRPVFVPAPLRIPLLGSPARREL</sequence>